<dbReference type="STRING" id="576118.SAMN05216216_10585"/>
<proteinExistence type="inferred from homology"/>
<evidence type="ECO:0000256" key="7">
    <source>
        <dbReference type="ARBA" id="ARBA00023136"/>
    </source>
</evidence>
<accession>A0A1G9D7Q3</accession>
<dbReference type="PANTHER" id="PTHR48090">
    <property type="entry name" value="UNDECAPRENYL-PHOSPHATE 4-DEOXY-4-FORMAMIDO-L-ARABINOSE TRANSFERASE-RELATED"/>
    <property type="match status" value="1"/>
</dbReference>
<feature type="transmembrane region" description="Helical" evidence="10">
    <location>
        <begin position="273"/>
        <end position="295"/>
    </location>
</feature>
<comment type="similarity">
    <text evidence="8">Belongs to the glycosyltransferase 2 family. GtrB subfamily.</text>
</comment>
<evidence type="ECO:0000259" key="11">
    <source>
        <dbReference type="Pfam" id="PF00535"/>
    </source>
</evidence>
<comment type="subcellular location">
    <subcellularLocation>
        <location evidence="1">Cell membrane</location>
        <topology evidence="1">Multi-pass membrane protein</topology>
    </subcellularLocation>
</comment>
<dbReference type="InterPro" id="IPR029044">
    <property type="entry name" value="Nucleotide-diphossugar_trans"/>
</dbReference>
<evidence type="ECO:0000256" key="8">
    <source>
        <dbReference type="ARBA" id="ARBA00038152"/>
    </source>
</evidence>
<dbReference type="GO" id="GO:0005886">
    <property type="term" value="C:plasma membrane"/>
    <property type="evidence" value="ECO:0007669"/>
    <property type="project" value="UniProtKB-SubCell"/>
</dbReference>
<evidence type="ECO:0000256" key="4">
    <source>
        <dbReference type="ARBA" id="ARBA00022679"/>
    </source>
</evidence>
<evidence type="ECO:0000256" key="6">
    <source>
        <dbReference type="ARBA" id="ARBA00022989"/>
    </source>
</evidence>
<dbReference type="FunFam" id="3.90.550.10:FF:000079">
    <property type="entry name" value="Probable glycosyl transferase"/>
    <property type="match status" value="1"/>
</dbReference>
<evidence type="ECO:0000256" key="9">
    <source>
        <dbReference type="SAM" id="Coils"/>
    </source>
</evidence>
<feature type="transmembrane region" description="Helical" evidence="10">
    <location>
        <begin position="237"/>
        <end position="253"/>
    </location>
</feature>
<protein>
    <submittedName>
        <fullName evidence="12">Glycosyltransferase involved in cell wall bisynthesis</fullName>
    </submittedName>
</protein>
<organism evidence="12 13">
    <name type="scientific">Lacicoccus qingdaonensis</name>
    <dbReference type="NCBI Taxonomy" id="576118"/>
    <lineage>
        <taxon>Bacteria</taxon>
        <taxon>Bacillati</taxon>
        <taxon>Bacillota</taxon>
        <taxon>Bacilli</taxon>
        <taxon>Bacillales</taxon>
        <taxon>Salinicoccaceae</taxon>
        <taxon>Lacicoccus</taxon>
    </lineage>
</organism>
<keyword evidence="9" id="KW-0175">Coiled coil</keyword>
<dbReference type="SUPFAM" id="SSF53448">
    <property type="entry name" value="Nucleotide-diphospho-sugar transferases"/>
    <property type="match status" value="1"/>
</dbReference>
<dbReference type="CDD" id="cd04187">
    <property type="entry name" value="DPM1_like_bac"/>
    <property type="match status" value="1"/>
</dbReference>
<gene>
    <name evidence="12" type="ORF">SAMN05216216_10585</name>
</gene>
<keyword evidence="6 10" id="KW-1133">Transmembrane helix</keyword>
<dbReference type="Pfam" id="PF00535">
    <property type="entry name" value="Glycos_transf_2"/>
    <property type="match status" value="1"/>
</dbReference>
<name>A0A1G9D7Q3_9BACL</name>
<feature type="coiled-coil region" evidence="9">
    <location>
        <begin position="17"/>
        <end position="44"/>
    </location>
</feature>
<evidence type="ECO:0000256" key="3">
    <source>
        <dbReference type="ARBA" id="ARBA00022676"/>
    </source>
</evidence>
<dbReference type="InterPro" id="IPR050256">
    <property type="entry name" value="Glycosyltransferase_2"/>
</dbReference>
<evidence type="ECO:0000313" key="13">
    <source>
        <dbReference type="Proteomes" id="UP000199008"/>
    </source>
</evidence>
<evidence type="ECO:0000256" key="2">
    <source>
        <dbReference type="ARBA" id="ARBA00022475"/>
    </source>
</evidence>
<keyword evidence="3" id="KW-0328">Glycosyltransferase</keyword>
<evidence type="ECO:0000256" key="10">
    <source>
        <dbReference type="SAM" id="Phobius"/>
    </source>
</evidence>
<dbReference type="Proteomes" id="UP000199008">
    <property type="component" value="Unassembled WGS sequence"/>
</dbReference>
<dbReference type="Gene3D" id="3.90.550.10">
    <property type="entry name" value="Spore Coat Polysaccharide Biosynthesis Protein SpsA, Chain A"/>
    <property type="match status" value="1"/>
</dbReference>
<evidence type="ECO:0000313" key="12">
    <source>
        <dbReference type="EMBL" id="SDK59928.1"/>
    </source>
</evidence>
<dbReference type="PANTHER" id="PTHR48090:SF8">
    <property type="entry name" value="GLYCOSYLTRANSFERASE CSBB-RELATED"/>
    <property type="match status" value="1"/>
</dbReference>
<dbReference type="AlphaFoldDB" id="A0A1G9D7Q3"/>
<sequence length="322" mass="37271">MVKEEQGKKLITILIPAYNEEEVLDQLINRLENLKDANTRYNFEFLFVNDGSEDHTLQMLKEYNAASQYIRYIDLSRNFGKEIAMLAGFDYSRGDAVVIIDADLQQPPELISEMIECWESGYEDVYAVREKREGEGLLKKWTSKLYYTLLQRMSSENVYPFAGDFRLLDRKCIEALQELRESERYTKGMYGWIGFKKKELTYIADDRAAGVAKWSWLQLFKLAINGITSYSTVPLRVWSYIGFIISFLAFFYLTYEIGKTIIFGTNVEGYPTLIASILFLGGLQLISLGIIGEYLGRVFIETKGRPPYFVREKSVETINLKE</sequence>
<keyword evidence="13" id="KW-1185">Reference proteome</keyword>
<evidence type="ECO:0000256" key="5">
    <source>
        <dbReference type="ARBA" id="ARBA00022692"/>
    </source>
</evidence>
<feature type="domain" description="Glycosyltransferase 2-like" evidence="11">
    <location>
        <begin position="12"/>
        <end position="174"/>
    </location>
</feature>
<evidence type="ECO:0000256" key="1">
    <source>
        <dbReference type="ARBA" id="ARBA00004651"/>
    </source>
</evidence>
<keyword evidence="2" id="KW-1003">Cell membrane</keyword>
<reference evidence="13" key="1">
    <citation type="submission" date="2016-10" db="EMBL/GenBank/DDBJ databases">
        <authorList>
            <person name="Varghese N."/>
            <person name="Submissions S."/>
        </authorList>
    </citation>
    <scope>NUCLEOTIDE SEQUENCE [LARGE SCALE GENOMIC DNA]</scope>
    <source>
        <strain evidence="13">CGMCC 1.8895</strain>
    </source>
</reference>
<keyword evidence="4 12" id="KW-0808">Transferase</keyword>
<dbReference type="InterPro" id="IPR001173">
    <property type="entry name" value="Glyco_trans_2-like"/>
</dbReference>
<dbReference type="GO" id="GO:0016757">
    <property type="term" value="F:glycosyltransferase activity"/>
    <property type="evidence" value="ECO:0007669"/>
    <property type="project" value="UniProtKB-KW"/>
</dbReference>
<keyword evidence="5 10" id="KW-0812">Transmembrane</keyword>
<dbReference type="EMBL" id="FNFY01000005">
    <property type="protein sequence ID" value="SDK59928.1"/>
    <property type="molecule type" value="Genomic_DNA"/>
</dbReference>
<keyword evidence="7 10" id="KW-0472">Membrane</keyword>